<keyword evidence="3" id="KW-1185">Reference proteome</keyword>
<organism evidence="2 3">
    <name type="scientific">Caulobacter mirabilis</name>
    <dbReference type="NCBI Taxonomy" id="69666"/>
    <lineage>
        <taxon>Bacteria</taxon>
        <taxon>Pseudomonadati</taxon>
        <taxon>Pseudomonadota</taxon>
        <taxon>Alphaproteobacteria</taxon>
        <taxon>Caulobacterales</taxon>
        <taxon>Caulobacteraceae</taxon>
        <taxon>Caulobacter</taxon>
    </lineage>
</organism>
<dbReference type="Proteomes" id="UP000228945">
    <property type="component" value="Chromosome"/>
</dbReference>
<proteinExistence type="predicted"/>
<dbReference type="AlphaFoldDB" id="A0A2D2ATC0"/>
<name>A0A2D2ATC0_9CAUL</name>
<protein>
    <submittedName>
        <fullName evidence="2">Uncharacterized protein</fullName>
    </submittedName>
</protein>
<accession>A0A2D2ATC0</accession>
<sequence length="146" mass="15521">MLKTYAAIALSLATAVAVPGVAGATRSACLPGVKTQVFARSQFAISDETARRLHADLQRHSADIGLGYGAVSSESPATASRPAYHSTTSILQSESVATVVRVSTSSDSRIAKIHIGNNCFAPKEDWRPYWSAFGALLKRLGYGPRR</sequence>
<feature type="signal peptide" evidence="1">
    <location>
        <begin position="1"/>
        <end position="24"/>
    </location>
</feature>
<dbReference type="EMBL" id="CP024201">
    <property type="protein sequence ID" value="ATQ41241.1"/>
    <property type="molecule type" value="Genomic_DNA"/>
</dbReference>
<dbReference type="KEGG" id="cmb:CSW64_01855"/>
<gene>
    <name evidence="2" type="ORF">CSW64_01855</name>
</gene>
<keyword evidence="1" id="KW-0732">Signal</keyword>
<evidence type="ECO:0000313" key="2">
    <source>
        <dbReference type="EMBL" id="ATQ41241.1"/>
    </source>
</evidence>
<evidence type="ECO:0000256" key="1">
    <source>
        <dbReference type="SAM" id="SignalP"/>
    </source>
</evidence>
<feature type="chain" id="PRO_5013581692" evidence="1">
    <location>
        <begin position="25"/>
        <end position="146"/>
    </location>
</feature>
<reference evidence="2 3" key="1">
    <citation type="submission" date="2017-10" db="EMBL/GenBank/DDBJ databases">
        <title>Genome sequence of Caulobacter mirabilis FWC38.</title>
        <authorList>
            <person name="Fiebig A."/>
            <person name="Crosson S."/>
        </authorList>
    </citation>
    <scope>NUCLEOTIDE SEQUENCE [LARGE SCALE GENOMIC DNA]</scope>
    <source>
        <strain evidence="2 3">FWC 38</strain>
    </source>
</reference>
<dbReference type="RefSeq" id="WP_099620498.1">
    <property type="nucleotide sequence ID" value="NZ_CP024201.1"/>
</dbReference>
<evidence type="ECO:0000313" key="3">
    <source>
        <dbReference type="Proteomes" id="UP000228945"/>
    </source>
</evidence>